<dbReference type="Pfam" id="PF20654">
    <property type="entry name" value="Sec3_C-term"/>
    <property type="match status" value="1"/>
</dbReference>
<protein>
    <submittedName>
        <fullName evidence="3">Exocyst complex component 1 isoform X1</fullName>
    </submittedName>
</protein>
<dbReference type="Proteomes" id="UP001652582">
    <property type="component" value="Chromosome 13"/>
</dbReference>
<dbReference type="InterPro" id="IPR048628">
    <property type="entry name" value="Sec3_C"/>
</dbReference>
<gene>
    <name evidence="3" type="primary">LOC128198668</name>
</gene>
<organism evidence="2 3">
    <name type="scientific">Bicyclus anynana</name>
    <name type="common">Squinting bush brown butterfly</name>
    <dbReference type="NCBI Taxonomy" id="110368"/>
    <lineage>
        <taxon>Eukaryota</taxon>
        <taxon>Metazoa</taxon>
        <taxon>Ecdysozoa</taxon>
        <taxon>Arthropoda</taxon>
        <taxon>Hexapoda</taxon>
        <taxon>Insecta</taxon>
        <taxon>Pterygota</taxon>
        <taxon>Neoptera</taxon>
        <taxon>Endopterygota</taxon>
        <taxon>Lepidoptera</taxon>
        <taxon>Glossata</taxon>
        <taxon>Ditrysia</taxon>
        <taxon>Papilionoidea</taxon>
        <taxon>Nymphalidae</taxon>
        <taxon>Satyrinae</taxon>
        <taxon>Satyrini</taxon>
        <taxon>Mycalesina</taxon>
        <taxon>Bicyclus</taxon>
    </lineage>
</organism>
<dbReference type="RefSeq" id="XP_052741003.1">
    <property type="nucleotide sequence ID" value="XM_052885043.1"/>
</dbReference>
<feature type="domain" description="Exocyst complex component Sec3 C-terminal" evidence="1">
    <location>
        <begin position="394"/>
        <end position="679"/>
    </location>
</feature>
<sequence>MRPEEELSVEVEGAGGRAQRLGAEGGALVLSEGGARLRCWPLHAVRLKPEPQGGALLLEAGGEVLTLGCAPDARAALLALAAPGAPSDAALAALLEDAEPDEADAERRVRRLAERLARLDALNVAGMLAAATEGGGARLAERLDAGGAAGAALSARLARLEALTRAAPAALHARSGAARADAAARALLAELGELYAWLDHPALADLDALGEVSLGSAEGRARALAAAEALSGALEAGERAGEARLRLGAVRERLRRLARARDALAAALARHLNNALVHLGNEATAGAARPGAHHAELAPYAPFARWLRRGDARAHAALLRVYCAAWARVHERAVRAWAERARAELAAGPPERAAEPLDAVLADAEALLDAEQDFCVRFFALDEERGAARRLAGELFPALEAELAALVAAAERRDAYGAMRALAVAGRRALGGDEAEGERWARAALAAVAVAAKRGADRAVAERLAAMPDAVRAAARRPKCGVLSFIPELEEMSAVCEDIFARGRRADLDRWYLSLGTGALRTVQQATHPRTPRAVLLMENCHRLHACVSALRVPALEPLRREARARYAEALRQYVTQQFGRPLEKLATFFEGVGEAVAAGVREDEVCFRAAYSKHELRRVLALYPAPEVRRALHRLYRTVDKHLSDEGGLLQVVWRAMQEEFIAQHVALQARIAACYPGAGLALPLSTQDILDAFSDIAREH</sequence>
<evidence type="ECO:0000259" key="1">
    <source>
        <dbReference type="Pfam" id="PF20654"/>
    </source>
</evidence>
<dbReference type="PANTHER" id="PTHR16092">
    <property type="entry name" value="SEC3/SYNTAXIN-RELATED"/>
    <property type="match status" value="1"/>
</dbReference>
<reference evidence="3" key="1">
    <citation type="submission" date="2025-08" db="UniProtKB">
        <authorList>
            <consortium name="RefSeq"/>
        </authorList>
    </citation>
    <scope>IDENTIFICATION</scope>
</reference>
<dbReference type="PANTHER" id="PTHR16092:SF14">
    <property type="entry name" value="EXOCYST COMPLEX COMPONENT 1 ISOFORM X1"/>
    <property type="match status" value="1"/>
</dbReference>
<proteinExistence type="predicted"/>
<evidence type="ECO:0000313" key="3">
    <source>
        <dbReference type="RefSeq" id="XP_052741003.1"/>
    </source>
</evidence>
<accession>A0ABM3LPK0</accession>
<keyword evidence="2" id="KW-1185">Reference proteome</keyword>
<evidence type="ECO:0000313" key="2">
    <source>
        <dbReference type="Proteomes" id="UP001652582"/>
    </source>
</evidence>
<dbReference type="GeneID" id="128198668"/>
<name>A0ABM3LPK0_BICAN</name>